<dbReference type="PANTHER" id="PTHR19290">
    <property type="entry name" value="BASIC HELIX-LOOP-HELIX PROTEIN NEUROGENIN-RELATED"/>
    <property type="match status" value="1"/>
</dbReference>
<dbReference type="GO" id="GO:0046983">
    <property type="term" value="F:protein dimerization activity"/>
    <property type="evidence" value="ECO:0007669"/>
    <property type="project" value="InterPro"/>
</dbReference>
<dbReference type="InterPro" id="IPR036638">
    <property type="entry name" value="HLH_DNA-bd_sf"/>
</dbReference>
<evidence type="ECO:0000313" key="4">
    <source>
        <dbReference type="Proteomes" id="UP001367676"/>
    </source>
</evidence>
<dbReference type="GO" id="GO:0070888">
    <property type="term" value="F:E-box binding"/>
    <property type="evidence" value="ECO:0007669"/>
    <property type="project" value="TreeGrafter"/>
</dbReference>
<dbReference type="CDD" id="cd11431">
    <property type="entry name" value="bHLH_TS_taxi_Dei"/>
    <property type="match status" value="1"/>
</dbReference>
<dbReference type="PROSITE" id="PS50888">
    <property type="entry name" value="BHLH"/>
    <property type="match status" value="1"/>
</dbReference>
<feature type="domain" description="BHLH" evidence="2">
    <location>
        <begin position="68"/>
        <end position="125"/>
    </location>
</feature>
<dbReference type="InterPro" id="IPR050359">
    <property type="entry name" value="bHLH_transcription_factors"/>
</dbReference>
<organism evidence="3 4">
    <name type="scientific">Parthenolecanium corni</name>
    <dbReference type="NCBI Taxonomy" id="536013"/>
    <lineage>
        <taxon>Eukaryota</taxon>
        <taxon>Metazoa</taxon>
        <taxon>Ecdysozoa</taxon>
        <taxon>Arthropoda</taxon>
        <taxon>Hexapoda</taxon>
        <taxon>Insecta</taxon>
        <taxon>Pterygota</taxon>
        <taxon>Neoptera</taxon>
        <taxon>Paraneoptera</taxon>
        <taxon>Hemiptera</taxon>
        <taxon>Sternorrhyncha</taxon>
        <taxon>Coccoidea</taxon>
        <taxon>Coccidae</taxon>
        <taxon>Parthenolecanium</taxon>
    </lineage>
</organism>
<dbReference type="GO" id="GO:0009653">
    <property type="term" value="P:anatomical structure morphogenesis"/>
    <property type="evidence" value="ECO:0007669"/>
    <property type="project" value="TreeGrafter"/>
</dbReference>
<comment type="caution">
    <text evidence="3">The sequence shown here is derived from an EMBL/GenBank/DDBJ whole genome shotgun (WGS) entry which is preliminary data.</text>
</comment>
<gene>
    <name evidence="3" type="ORF">V9T40_009682</name>
</gene>
<dbReference type="InterPro" id="IPR011598">
    <property type="entry name" value="bHLH_dom"/>
</dbReference>
<evidence type="ECO:0000256" key="1">
    <source>
        <dbReference type="SAM" id="MobiDB-lite"/>
    </source>
</evidence>
<dbReference type="PANTHER" id="PTHR19290:SF147">
    <property type="entry name" value="HELIX-LOOP-HELIX PROTEIN DELILAH"/>
    <property type="match status" value="1"/>
</dbReference>
<proteinExistence type="predicted"/>
<accession>A0AAN9Y7R7</accession>
<feature type="region of interest" description="Disordered" evidence="1">
    <location>
        <begin position="1"/>
        <end position="24"/>
    </location>
</feature>
<name>A0AAN9Y7R7_9HEMI</name>
<dbReference type="Gene3D" id="4.10.280.10">
    <property type="entry name" value="Helix-loop-helix DNA-binding domain"/>
    <property type="match status" value="1"/>
</dbReference>
<reference evidence="3 4" key="1">
    <citation type="submission" date="2024-03" db="EMBL/GenBank/DDBJ databases">
        <title>Adaptation during the transition from Ophiocordyceps entomopathogen to insect associate is accompanied by gene loss and intensified selection.</title>
        <authorList>
            <person name="Ward C.M."/>
            <person name="Onetto C.A."/>
            <person name="Borneman A.R."/>
        </authorList>
    </citation>
    <scope>NUCLEOTIDE SEQUENCE [LARGE SCALE GENOMIC DNA]</scope>
    <source>
        <strain evidence="3">AWRI1</strain>
        <tissue evidence="3">Single Adult Female</tissue>
    </source>
</reference>
<dbReference type="EMBL" id="JBBCAQ010000010">
    <property type="protein sequence ID" value="KAK7602241.1"/>
    <property type="molecule type" value="Genomic_DNA"/>
</dbReference>
<dbReference type="Pfam" id="PF00010">
    <property type="entry name" value="HLH"/>
    <property type="match status" value="1"/>
</dbReference>
<dbReference type="SMART" id="SM00353">
    <property type="entry name" value="HLH"/>
    <property type="match status" value="1"/>
</dbReference>
<dbReference type="Proteomes" id="UP001367676">
    <property type="component" value="Unassembled WGS sequence"/>
</dbReference>
<feature type="compositionally biased region" description="Basic residues" evidence="1">
    <location>
        <begin position="50"/>
        <end position="60"/>
    </location>
</feature>
<evidence type="ECO:0000259" key="2">
    <source>
        <dbReference type="PROSITE" id="PS50888"/>
    </source>
</evidence>
<feature type="region of interest" description="Disordered" evidence="1">
    <location>
        <begin position="36"/>
        <end position="74"/>
    </location>
</feature>
<evidence type="ECO:0000313" key="3">
    <source>
        <dbReference type="EMBL" id="KAK7602241.1"/>
    </source>
</evidence>
<dbReference type="GO" id="GO:0045944">
    <property type="term" value="P:positive regulation of transcription by RNA polymerase II"/>
    <property type="evidence" value="ECO:0007669"/>
    <property type="project" value="TreeGrafter"/>
</dbReference>
<keyword evidence="4" id="KW-1185">Reference proteome</keyword>
<dbReference type="SUPFAM" id="SSF47459">
    <property type="entry name" value="HLH, helix-loop-helix DNA-binding domain"/>
    <property type="match status" value="1"/>
</dbReference>
<dbReference type="GO" id="GO:0005634">
    <property type="term" value="C:nucleus"/>
    <property type="evidence" value="ECO:0007669"/>
    <property type="project" value="TreeGrafter"/>
</dbReference>
<protein>
    <recommendedName>
        <fullName evidence="2">BHLH domain-containing protein</fullName>
    </recommendedName>
</protein>
<dbReference type="AlphaFoldDB" id="A0AAN9Y7R7"/>
<sequence>MEHGEALMIADPNNNTSSAIGAEKCEKYSLRPRATLKRDDDDDDFEGWKPRAKTKKRAKQKSAPLSKYRRKTANARERCRMREINEAFETLRRVLPHLSIPEVDASEKLTKISTLRLAMKYITTLSRMLQEADVESSSSDGESFFSASEYSTAATDCASDHSSRTPTTLSEHSLGSVDFYSEQLLSPTDDFIHDHLQHQLHYLSHDHHHLLPYSDLDVSVTPSSSRTPSLPDDLPSLVSLPLSDDFVISDYVTAGSDDCHVKLDSCLPDITFDDSEYALDSLISSV</sequence>
<dbReference type="GO" id="GO:0003700">
    <property type="term" value="F:DNA-binding transcription factor activity"/>
    <property type="evidence" value="ECO:0007669"/>
    <property type="project" value="TreeGrafter"/>
</dbReference>